<keyword evidence="3" id="KW-0694">RNA-binding</keyword>
<dbReference type="GO" id="GO:0022627">
    <property type="term" value="C:cytosolic small ribosomal subunit"/>
    <property type="evidence" value="ECO:0007669"/>
    <property type="project" value="TreeGrafter"/>
</dbReference>
<dbReference type="PROSITE" id="PS00056">
    <property type="entry name" value="RIBOSOMAL_S17"/>
    <property type="match status" value="1"/>
</dbReference>
<keyword evidence="4" id="KW-0689">Ribosomal protein</keyword>
<dbReference type="Pfam" id="PF00366">
    <property type="entry name" value="Ribosomal_S17"/>
    <property type="match status" value="1"/>
</dbReference>
<dbReference type="HAMAP" id="MF_01345_B">
    <property type="entry name" value="Ribosomal_uS17_B"/>
    <property type="match status" value="1"/>
</dbReference>
<keyword evidence="5" id="KW-0687">Ribonucleoprotein</keyword>
<dbReference type="PRINTS" id="PR00973">
    <property type="entry name" value="RIBOSOMALS17"/>
</dbReference>
<reference evidence="6" key="1">
    <citation type="journal article" date="2014" name="Front. Microbiol.">
        <title>High frequency of phylogenetically diverse reductive dehalogenase-homologous genes in deep subseafloor sedimentary metagenomes.</title>
        <authorList>
            <person name="Kawai M."/>
            <person name="Futagami T."/>
            <person name="Toyoda A."/>
            <person name="Takaki Y."/>
            <person name="Nishi S."/>
            <person name="Hori S."/>
            <person name="Arai W."/>
            <person name="Tsubouchi T."/>
            <person name="Morono Y."/>
            <person name="Uchiyama I."/>
            <person name="Ito T."/>
            <person name="Fujiyama A."/>
            <person name="Inagaki F."/>
            <person name="Takami H."/>
        </authorList>
    </citation>
    <scope>NUCLEOTIDE SEQUENCE</scope>
    <source>
        <strain evidence="6">Expedition CK06-06</strain>
    </source>
</reference>
<comment type="caution">
    <text evidence="6">The sequence shown here is derived from an EMBL/GenBank/DDBJ whole genome shotgun (WGS) entry which is preliminary data.</text>
</comment>
<protein>
    <recommendedName>
        <fullName evidence="7">30S ribosomal protein S17</fullName>
    </recommendedName>
</protein>
<dbReference type="InterPro" id="IPR000266">
    <property type="entry name" value="Ribosomal_uS17"/>
</dbReference>
<dbReference type="SUPFAM" id="SSF50249">
    <property type="entry name" value="Nucleic acid-binding proteins"/>
    <property type="match status" value="1"/>
</dbReference>
<dbReference type="PANTHER" id="PTHR10744:SF1">
    <property type="entry name" value="SMALL RIBOSOMAL SUBUNIT PROTEIN US17M"/>
    <property type="match status" value="1"/>
</dbReference>
<dbReference type="AlphaFoldDB" id="X0YV11"/>
<dbReference type="EMBL" id="BARS01054865">
    <property type="protein sequence ID" value="GAG52173.1"/>
    <property type="molecule type" value="Genomic_DNA"/>
</dbReference>
<dbReference type="GO" id="GO:0019843">
    <property type="term" value="F:rRNA binding"/>
    <property type="evidence" value="ECO:0007669"/>
    <property type="project" value="UniProtKB-KW"/>
</dbReference>
<evidence type="ECO:0000256" key="1">
    <source>
        <dbReference type="ARBA" id="ARBA00010254"/>
    </source>
</evidence>
<dbReference type="InterPro" id="IPR019984">
    <property type="entry name" value="Ribosomal_uS17_bact/chlr"/>
</dbReference>
<comment type="similarity">
    <text evidence="1">Belongs to the universal ribosomal protein uS17 family.</text>
</comment>
<accession>X0YV11</accession>
<dbReference type="InterPro" id="IPR012340">
    <property type="entry name" value="NA-bd_OB-fold"/>
</dbReference>
<name>X0YV11_9ZZZZ</name>
<evidence type="ECO:0000256" key="3">
    <source>
        <dbReference type="ARBA" id="ARBA00022884"/>
    </source>
</evidence>
<proteinExistence type="inferred from homology"/>
<evidence type="ECO:0000256" key="5">
    <source>
        <dbReference type="ARBA" id="ARBA00023274"/>
    </source>
</evidence>
<evidence type="ECO:0008006" key="7">
    <source>
        <dbReference type="Google" id="ProtNLM"/>
    </source>
</evidence>
<dbReference type="Gene3D" id="2.40.50.140">
    <property type="entry name" value="Nucleic acid-binding proteins"/>
    <property type="match status" value="1"/>
</dbReference>
<organism evidence="6">
    <name type="scientific">marine sediment metagenome</name>
    <dbReference type="NCBI Taxonomy" id="412755"/>
    <lineage>
        <taxon>unclassified sequences</taxon>
        <taxon>metagenomes</taxon>
        <taxon>ecological metagenomes</taxon>
    </lineage>
</organism>
<dbReference type="InterPro" id="IPR019979">
    <property type="entry name" value="Ribosomal_uS17_CS"/>
</dbReference>
<keyword evidence="2" id="KW-0699">rRNA-binding</keyword>
<dbReference type="NCBIfam" id="NF004123">
    <property type="entry name" value="PRK05610.1"/>
    <property type="match status" value="1"/>
</dbReference>
<dbReference type="NCBIfam" id="TIGR03635">
    <property type="entry name" value="uS17_bact"/>
    <property type="match status" value="1"/>
</dbReference>
<dbReference type="GO" id="GO:0003735">
    <property type="term" value="F:structural constituent of ribosome"/>
    <property type="evidence" value="ECO:0007669"/>
    <property type="project" value="InterPro"/>
</dbReference>
<dbReference type="PANTHER" id="PTHR10744">
    <property type="entry name" value="40S RIBOSOMAL PROTEIN S11 FAMILY MEMBER"/>
    <property type="match status" value="1"/>
</dbReference>
<dbReference type="CDD" id="cd00364">
    <property type="entry name" value="Ribosomal_uS17"/>
    <property type="match status" value="1"/>
</dbReference>
<dbReference type="GO" id="GO:0006412">
    <property type="term" value="P:translation"/>
    <property type="evidence" value="ECO:0007669"/>
    <property type="project" value="InterPro"/>
</dbReference>
<evidence type="ECO:0000256" key="2">
    <source>
        <dbReference type="ARBA" id="ARBA00022730"/>
    </source>
</evidence>
<evidence type="ECO:0000313" key="6">
    <source>
        <dbReference type="EMBL" id="GAG52173.1"/>
    </source>
</evidence>
<sequence length="93" mass="10635">MKKTKPKKIQKVKTGVVIKDKMAKAISVECEVTVKHPIFYKYIRKQTVYKAHDEANKAKAGDLVKITETRPISKTKRWRLVEVLRKGQKGGSP</sequence>
<evidence type="ECO:0000256" key="4">
    <source>
        <dbReference type="ARBA" id="ARBA00022980"/>
    </source>
</evidence>
<gene>
    <name evidence="6" type="ORF">S01H1_81127</name>
</gene>